<dbReference type="SUPFAM" id="SSF56112">
    <property type="entry name" value="Protein kinase-like (PK-like)"/>
    <property type="match status" value="1"/>
</dbReference>
<dbReference type="Pfam" id="PF01636">
    <property type="entry name" value="APH"/>
    <property type="match status" value="1"/>
</dbReference>
<evidence type="ECO:0000313" key="3">
    <source>
        <dbReference type="Proteomes" id="UP000054565"/>
    </source>
</evidence>
<dbReference type="InterPro" id="IPR051035">
    <property type="entry name" value="Mito_inheritance_9"/>
</dbReference>
<dbReference type="STRING" id="404692.A0A0J6Y216"/>
<dbReference type="GO" id="GO:0005739">
    <property type="term" value="C:mitochondrion"/>
    <property type="evidence" value="ECO:0007669"/>
    <property type="project" value="TreeGrafter"/>
</dbReference>
<reference evidence="3" key="1">
    <citation type="journal article" date="2010" name="Genome Res.">
        <title>Population genomic sequencing of Coccidioides fungi reveals recent hybridization and transposon control.</title>
        <authorList>
            <person name="Neafsey D.E."/>
            <person name="Barker B.M."/>
            <person name="Sharpton T.J."/>
            <person name="Stajich J.E."/>
            <person name="Park D.J."/>
            <person name="Whiston E."/>
            <person name="Hung C.-Y."/>
            <person name="McMahan C."/>
            <person name="White J."/>
            <person name="Sykes S."/>
            <person name="Heiman D."/>
            <person name="Young S."/>
            <person name="Zeng Q."/>
            <person name="Abouelleil A."/>
            <person name="Aftuck L."/>
            <person name="Bessette D."/>
            <person name="Brown A."/>
            <person name="FitzGerald M."/>
            <person name="Lui A."/>
            <person name="Macdonald J.P."/>
            <person name="Priest M."/>
            <person name="Orbach M.J."/>
            <person name="Galgiani J.N."/>
            <person name="Kirkland T.N."/>
            <person name="Cole G.T."/>
            <person name="Birren B.W."/>
            <person name="Henn M.R."/>
            <person name="Taylor J.W."/>
            <person name="Rounsley S.D."/>
        </authorList>
    </citation>
    <scope>NUCLEOTIDE SEQUENCE [LARGE SCALE GENOMIC DNA]</scope>
    <source>
        <strain evidence="3">RMSCC 2394</strain>
    </source>
</reference>
<dbReference type="Proteomes" id="UP000054565">
    <property type="component" value="Unassembled WGS sequence"/>
</dbReference>
<proteinExistence type="predicted"/>
<dbReference type="PANTHER" id="PTHR36091">
    <property type="entry name" value="ALTERED INHERITANCE OF MITOCHONDRIA PROTEIN 9, MITOCHONDRIAL"/>
    <property type="match status" value="1"/>
</dbReference>
<sequence length="565" mass="64567">MKMPFLARPYLLSAAVRRILHPPSAGMATNAPGKDSQLFEYTRGRFLLDEDKQMARRRVQFSLDGLASVAATSVGANRCVDIEKCPDGLYNKAYLLTMDNGKEVIAKIPNPNAGIPYYTTASEVATMEFARNILQTPAPHVYAWNARVDERNSVGAEYIVMEKMPGVPLSKVWWDLQPNKKLKILLQVVDYQRRWTHTKFTGFGSLYYAKDVDPRRQDPLYVKDGEAVTDSQFAIGPSVAREWSDEGRVNIKCDRGPWDSILNYREAIGLREMAAIKELNHVPKQMAMVYGPAPLYQPTAQKKLAALGYYFQILESLLCENALPTDGHLWHNDLHHENIFVDPEELKVLGIIDWQSVQIAPLFDHCVDPCFLDYNGPDVGDNLGRPAMPESIKSLQGEEKTAALNEFLDKALMIAWRSLVRSKNPEQYRMIRFQQSPSANLLHLSRRIFELGEAHFCALLLDLQDEWRENSQSNSSARRFPLTFSEPETIEIEADMRRADLGIKLMKDIERDLRNLWPEKGVVEHESYEQVKALLKERKEELIAQYCTLPGWDTAVFEQLWPFDD</sequence>
<dbReference type="OrthoDB" id="2831558at2759"/>
<evidence type="ECO:0000313" key="2">
    <source>
        <dbReference type="EMBL" id="KMP01009.1"/>
    </source>
</evidence>
<dbReference type="PANTHER" id="PTHR36091:SF2">
    <property type="entry name" value="AMINOGLYCOSIDE PHOSPHOTRANSFERASE DOMAIN-CONTAINING PROTEIN"/>
    <property type="match status" value="1"/>
</dbReference>
<dbReference type="EMBL" id="DS028093">
    <property type="protein sequence ID" value="KMP01009.1"/>
    <property type="molecule type" value="Genomic_DNA"/>
</dbReference>
<dbReference type="InterPro" id="IPR011009">
    <property type="entry name" value="Kinase-like_dom_sf"/>
</dbReference>
<gene>
    <name evidence="2" type="ORF">CIRG_01149</name>
</gene>
<protein>
    <recommendedName>
        <fullName evidence="1">Aminoglycoside phosphotransferase domain-containing protein</fullName>
    </recommendedName>
</protein>
<feature type="domain" description="Aminoglycoside phosphotransferase" evidence="1">
    <location>
        <begin position="306"/>
        <end position="361"/>
    </location>
</feature>
<name>A0A0J6Y216_COCIT</name>
<evidence type="ECO:0000259" key="1">
    <source>
        <dbReference type="Pfam" id="PF01636"/>
    </source>
</evidence>
<dbReference type="AlphaFoldDB" id="A0A0J6Y216"/>
<dbReference type="Gene3D" id="3.90.1200.10">
    <property type="match status" value="1"/>
</dbReference>
<organism evidence="2 3">
    <name type="scientific">Coccidioides immitis RMSCC 2394</name>
    <dbReference type="NCBI Taxonomy" id="404692"/>
    <lineage>
        <taxon>Eukaryota</taxon>
        <taxon>Fungi</taxon>
        <taxon>Dikarya</taxon>
        <taxon>Ascomycota</taxon>
        <taxon>Pezizomycotina</taxon>
        <taxon>Eurotiomycetes</taxon>
        <taxon>Eurotiomycetidae</taxon>
        <taxon>Onygenales</taxon>
        <taxon>Onygenaceae</taxon>
        <taxon>Coccidioides</taxon>
    </lineage>
</organism>
<accession>A0A0J6Y216</accession>
<dbReference type="InterPro" id="IPR002575">
    <property type="entry name" value="Aminoglycoside_PTrfase"/>
</dbReference>